<dbReference type="InterPro" id="IPR050194">
    <property type="entry name" value="Glycosyltransferase_grp1"/>
</dbReference>
<keyword evidence="2" id="KW-0808">Transferase</keyword>
<reference evidence="3" key="1">
    <citation type="journal article" date="2019" name="Int. J. Syst. Evol. Microbiol.">
        <title>The Global Catalogue of Microorganisms (GCM) 10K type strain sequencing project: providing services to taxonomists for standard genome sequencing and annotation.</title>
        <authorList>
            <consortium name="The Broad Institute Genomics Platform"/>
            <consortium name="The Broad Institute Genome Sequencing Center for Infectious Disease"/>
            <person name="Wu L."/>
            <person name="Ma J."/>
        </authorList>
    </citation>
    <scope>NUCLEOTIDE SEQUENCE [LARGE SCALE GENOMIC DNA]</scope>
    <source>
        <strain evidence="3">CCUG 42001</strain>
    </source>
</reference>
<protein>
    <submittedName>
        <fullName evidence="2">Glycosyltransferase family 4 protein</fullName>
        <ecNumber evidence="2">2.4.-.-</ecNumber>
    </submittedName>
</protein>
<dbReference type="Gene3D" id="3.40.50.2000">
    <property type="entry name" value="Glycogen Phosphorylase B"/>
    <property type="match status" value="2"/>
</dbReference>
<dbReference type="Proteomes" id="UP001596267">
    <property type="component" value="Unassembled WGS sequence"/>
</dbReference>
<dbReference type="PANTHER" id="PTHR45947">
    <property type="entry name" value="SULFOQUINOVOSYL TRANSFERASE SQD2"/>
    <property type="match status" value="1"/>
</dbReference>
<dbReference type="SUPFAM" id="SSF53756">
    <property type="entry name" value="UDP-Glycosyltransferase/glycogen phosphorylase"/>
    <property type="match status" value="1"/>
</dbReference>
<sequence length="405" mass="46336">MNIAIVTSGYLPVPAAMGGAVEALVDNLVNENERYQLFKLIIFSTYHEKAVRIAASKRNSAYVFIKPPYLLRICDRIIYFIAKKIKIEKHMSYRYIVQRLHYIYKVGKYLKKNNYDKVVLENHATLFMALKKYGNSRKYLGRYYYHLHNEVTKDYNCRELIRNCKKVLGVSRYINNTLEIFFEGSPPKHLIVLKNCVDTALFGSIKSRKEAMNVRRKYGIAENEKIILFSGRLSKEKGIKELLLAFRQANIPDAKLVIVGGYFYGSKMESDYETGLKKLAESMNDKIIFTGFVAYQQMPSIYAMADLAVVPSMWDDPAPLTVIESMASGLPLITTVSGGIPEYVNKDCAVLLARDKELVTHLAESMNTLLSKKALRERMAEASRKNAEGLNLDHYYHTFAHELLN</sequence>
<evidence type="ECO:0000313" key="2">
    <source>
        <dbReference type="EMBL" id="MFC6386580.1"/>
    </source>
</evidence>
<dbReference type="EC" id="2.4.-.-" evidence="2"/>
<dbReference type="GO" id="GO:0016757">
    <property type="term" value="F:glycosyltransferase activity"/>
    <property type="evidence" value="ECO:0007669"/>
    <property type="project" value="UniProtKB-KW"/>
</dbReference>
<dbReference type="InterPro" id="IPR001296">
    <property type="entry name" value="Glyco_trans_1"/>
</dbReference>
<dbReference type="PANTHER" id="PTHR45947:SF3">
    <property type="entry name" value="SULFOQUINOVOSYL TRANSFERASE SQD2"/>
    <property type="match status" value="1"/>
</dbReference>
<dbReference type="RefSeq" id="WP_253077020.1">
    <property type="nucleotide sequence ID" value="NZ_JAMXWN010000014.1"/>
</dbReference>
<organism evidence="2 3">
    <name type="scientific">Sporolactobacillus kofuensis</name>
    <dbReference type="NCBI Taxonomy" id="269672"/>
    <lineage>
        <taxon>Bacteria</taxon>
        <taxon>Bacillati</taxon>
        <taxon>Bacillota</taxon>
        <taxon>Bacilli</taxon>
        <taxon>Bacillales</taxon>
        <taxon>Sporolactobacillaceae</taxon>
        <taxon>Sporolactobacillus</taxon>
    </lineage>
</organism>
<feature type="domain" description="Glycosyl transferase family 1" evidence="1">
    <location>
        <begin position="214"/>
        <end position="385"/>
    </location>
</feature>
<proteinExistence type="predicted"/>
<evidence type="ECO:0000313" key="3">
    <source>
        <dbReference type="Proteomes" id="UP001596267"/>
    </source>
</evidence>
<comment type="caution">
    <text evidence="2">The sequence shown here is derived from an EMBL/GenBank/DDBJ whole genome shotgun (WGS) entry which is preliminary data.</text>
</comment>
<dbReference type="CDD" id="cd03801">
    <property type="entry name" value="GT4_PimA-like"/>
    <property type="match status" value="1"/>
</dbReference>
<name>A0ABW1WES6_9BACL</name>
<keyword evidence="2" id="KW-0328">Glycosyltransferase</keyword>
<keyword evidence="3" id="KW-1185">Reference proteome</keyword>
<evidence type="ECO:0000259" key="1">
    <source>
        <dbReference type="Pfam" id="PF00534"/>
    </source>
</evidence>
<accession>A0ABW1WES6</accession>
<dbReference type="Pfam" id="PF00534">
    <property type="entry name" value="Glycos_transf_1"/>
    <property type="match status" value="1"/>
</dbReference>
<gene>
    <name evidence="2" type="ORF">ACFP7A_08195</name>
</gene>
<dbReference type="EMBL" id="JBHSTQ010000007">
    <property type="protein sequence ID" value="MFC6386580.1"/>
    <property type="molecule type" value="Genomic_DNA"/>
</dbReference>